<dbReference type="GO" id="GO:0051604">
    <property type="term" value="P:protein maturation"/>
    <property type="evidence" value="ECO:0007669"/>
    <property type="project" value="UniProtKB-ARBA"/>
</dbReference>
<feature type="compositionally biased region" description="Basic and acidic residues" evidence="8">
    <location>
        <begin position="162"/>
        <end position="172"/>
    </location>
</feature>
<evidence type="ECO:0000256" key="6">
    <source>
        <dbReference type="ARBA" id="ARBA00023145"/>
    </source>
</evidence>
<keyword evidence="3" id="KW-0053">Apoptosis</keyword>
<dbReference type="GO" id="GO:0006508">
    <property type="term" value="P:proteolysis"/>
    <property type="evidence" value="ECO:0007669"/>
    <property type="project" value="UniProtKB-KW"/>
</dbReference>
<proteinExistence type="inferred from homology"/>
<dbReference type="OrthoDB" id="6116485at2759"/>
<dbReference type="GO" id="GO:0045751">
    <property type="term" value="P:negative regulation of Toll signaling pathway"/>
    <property type="evidence" value="ECO:0007669"/>
    <property type="project" value="UniProtKB-ARBA"/>
</dbReference>
<dbReference type="GO" id="GO:0043067">
    <property type="term" value="P:regulation of programmed cell death"/>
    <property type="evidence" value="ECO:0007669"/>
    <property type="project" value="UniProtKB-ARBA"/>
</dbReference>
<dbReference type="PANTHER" id="PTHR48169">
    <property type="entry name" value="DED DOMAIN-CONTAINING PROTEIN"/>
    <property type="match status" value="1"/>
</dbReference>
<evidence type="ECO:0000256" key="7">
    <source>
        <dbReference type="RuleBase" id="RU003971"/>
    </source>
</evidence>
<protein>
    <recommendedName>
        <fullName evidence="13">Caspase-1</fullName>
    </recommendedName>
</protein>
<dbReference type="GO" id="GO:0045476">
    <property type="term" value="P:nurse cell apoptotic process"/>
    <property type="evidence" value="ECO:0007669"/>
    <property type="project" value="UniProtKB-ARBA"/>
</dbReference>
<keyword evidence="6" id="KW-0865">Zymogen</keyword>
<keyword evidence="2" id="KW-0645">Protease</keyword>
<feature type="domain" description="Caspase family p10" evidence="9">
    <location>
        <begin position="347"/>
        <end position="443"/>
    </location>
</feature>
<evidence type="ECO:0008006" key="13">
    <source>
        <dbReference type="Google" id="ProtNLM"/>
    </source>
</evidence>
<dbReference type="PRINTS" id="PR00376">
    <property type="entry name" value="IL1BCENZYME"/>
</dbReference>
<evidence type="ECO:0000256" key="5">
    <source>
        <dbReference type="ARBA" id="ARBA00022807"/>
    </source>
</evidence>
<dbReference type="Proteomes" id="UP000007819">
    <property type="component" value="Chromosome A2"/>
</dbReference>
<keyword evidence="5" id="KW-0788">Thiol protease</keyword>
<evidence type="ECO:0000259" key="10">
    <source>
        <dbReference type="PROSITE" id="PS50208"/>
    </source>
</evidence>
<dbReference type="PROSITE" id="PS50207">
    <property type="entry name" value="CASPASE_P10"/>
    <property type="match status" value="1"/>
</dbReference>
<comment type="similarity">
    <text evidence="1 7">Belongs to the peptidase C14A family.</text>
</comment>
<dbReference type="GO" id="GO:0016322">
    <property type="term" value="P:neuron remodeling"/>
    <property type="evidence" value="ECO:0007669"/>
    <property type="project" value="UniProtKB-ARBA"/>
</dbReference>
<feature type="domain" description="Caspase family p20" evidence="10">
    <location>
        <begin position="203"/>
        <end position="327"/>
    </location>
</feature>
<dbReference type="GO" id="GO:1990525">
    <property type="term" value="F:BIR domain binding"/>
    <property type="evidence" value="ECO:0007669"/>
    <property type="project" value="UniProtKB-ARBA"/>
</dbReference>
<evidence type="ECO:0000256" key="4">
    <source>
        <dbReference type="ARBA" id="ARBA00022801"/>
    </source>
</evidence>
<evidence type="ECO:0000256" key="1">
    <source>
        <dbReference type="ARBA" id="ARBA00010134"/>
    </source>
</evidence>
<dbReference type="InterPro" id="IPR011600">
    <property type="entry name" value="Pept_C14_caspase"/>
</dbReference>
<dbReference type="PROSITE" id="PS01121">
    <property type="entry name" value="CASPASE_HIS"/>
    <property type="match status" value="1"/>
</dbReference>
<keyword evidence="12" id="KW-1185">Reference proteome</keyword>
<organism evidence="11 12">
    <name type="scientific">Acyrthosiphon pisum</name>
    <name type="common">Pea aphid</name>
    <dbReference type="NCBI Taxonomy" id="7029"/>
    <lineage>
        <taxon>Eukaryota</taxon>
        <taxon>Metazoa</taxon>
        <taxon>Ecdysozoa</taxon>
        <taxon>Arthropoda</taxon>
        <taxon>Hexapoda</taxon>
        <taxon>Insecta</taxon>
        <taxon>Pterygota</taxon>
        <taxon>Neoptera</taxon>
        <taxon>Paraneoptera</taxon>
        <taxon>Hemiptera</taxon>
        <taxon>Sternorrhyncha</taxon>
        <taxon>Aphidomorpha</taxon>
        <taxon>Aphidoidea</taxon>
        <taxon>Aphididae</taxon>
        <taxon>Macrosiphini</taxon>
        <taxon>Acyrthosiphon</taxon>
    </lineage>
</organism>
<reference evidence="11" key="2">
    <citation type="submission" date="2022-06" db="UniProtKB">
        <authorList>
            <consortium name="EnsemblMetazoa"/>
        </authorList>
    </citation>
    <scope>IDENTIFICATION</scope>
</reference>
<evidence type="ECO:0000313" key="12">
    <source>
        <dbReference type="Proteomes" id="UP000007819"/>
    </source>
</evidence>
<evidence type="ECO:0000256" key="8">
    <source>
        <dbReference type="SAM" id="MobiDB-lite"/>
    </source>
</evidence>
<dbReference type="Gene3D" id="3.40.50.1460">
    <property type="match status" value="1"/>
</dbReference>
<dbReference type="InterPro" id="IPR015917">
    <property type="entry name" value="Pept_C14A"/>
</dbReference>
<dbReference type="PROSITE" id="PS01122">
    <property type="entry name" value="CASPASE_CYS"/>
    <property type="match status" value="1"/>
</dbReference>
<dbReference type="GO" id="GO:0005737">
    <property type="term" value="C:cytoplasm"/>
    <property type="evidence" value="ECO:0007669"/>
    <property type="project" value="UniProtKB-ARBA"/>
</dbReference>
<evidence type="ECO:0000259" key="9">
    <source>
        <dbReference type="PROSITE" id="PS50207"/>
    </source>
</evidence>
<evidence type="ECO:0000313" key="11">
    <source>
        <dbReference type="EnsemblMetazoa" id="XP_029344969.1"/>
    </source>
</evidence>
<dbReference type="SUPFAM" id="SSF52129">
    <property type="entry name" value="Caspase-like"/>
    <property type="match status" value="1"/>
</dbReference>
<dbReference type="SMART" id="SM00115">
    <property type="entry name" value="CASc"/>
    <property type="match status" value="1"/>
</dbReference>
<dbReference type="FunFam" id="3.40.50.1460:FF:000001">
    <property type="entry name" value="Caspase-3 preproprotein"/>
    <property type="match status" value="1"/>
</dbReference>
<dbReference type="InterPro" id="IPR033139">
    <property type="entry name" value="Caspase_cys_AS"/>
</dbReference>
<accession>A0A8R2JRJ2</accession>
<dbReference type="Pfam" id="PF00656">
    <property type="entry name" value="Peptidase_C14"/>
    <property type="match status" value="1"/>
</dbReference>
<keyword evidence="4" id="KW-0378">Hydrolase</keyword>
<dbReference type="InterPro" id="IPR016129">
    <property type="entry name" value="Caspase_his_AS"/>
</dbReference>
<dbReference type="PROSITE" id="PS50208">
    <property type="entry name" value="CASPASE_P20"/>
    <property type="match status" value="1"/>
</dbReference>
<evidence type="ECO:0000256" key="3">
    <source>
        <dbReference type="ARBA" id="ARBA00022703"/>
    </source>
</evidence>
<reference evidence="12" key="1">
    <citation type="submission" date="2010-06" db="EMBL/GenBank/DDBJ databases">
        <authorList>
            <person name="Jiang H."/>
            <person name="Abraham K."/>
            <person name="Ali S."/>
            <person name="Alsbrooks S.L."/>
            <person name="Anim B.N."/>
            <person name="Anosike U.S."/>
            <person name="Attaway T."/>
            <person name="Bandaranaike D.P."/>
            <person name="Battles P.K."/>
            <person name="Bell S.N."/>
            <person name="Bell A.V."/>
            <person name="Beltran B."/>
            <person name="Bickham C."/>
            <person name="Bustamante Y."/>
            <person name="Caleb T."/>
            <person name="Canada A."/>
            <person name="Cardenas V."/>
            <person name="Carter K."/>
            <person name="Chacko J."/>
            <person name="Chandrabose M.N."/>
            <person name="Chavez D."/>
            <person name="Chavez A."/>
            <person name="Chen L."/>
            <person name="Chu H.-S."/>
            <person name="Claassen K.J."/>
            <person name="Cockrell R."/>
            <person name="Collins M."/>
            <person name="Cooper J.A."/>
            <person name="Cree A."/>
            <person name="Curry S.M."/>
            <person name="Da Y."/>
            <person name="Dao M.D."/>
            <person name="Das B."/>
            <person name="Davila M.-L."/>
            <person name="Davy-Carroll L."/>
            <person name="Denson S."/>
            <person name="Dinh H."/>
            <person name="Ebong V.E."/>
            <person name="Edwards J.R."/>
            <person name="Egan A."/>
            <person name="El-Daye J."/>
            <person name="Escobedo L."/>
            <person name="Fernandez S."/>
            <person name="Fernando P.R."/>
            <person name="Flagg N."/>
            <person name="Forbes L.D."/>
            <person name="Fowler R.G."/>
            <person name="Fu Q."/>
            <person name="Gabisi R.A."/>
            <person name="Ganer J."/>
            <person name="Garbino Pronczuk A."/>
            <person name="Garcia R.M."/>
            <person name="Garner T."/>
            <person name="Garrett T.E."/>
            <person name="Gonzalez D.A."/>
            <person name="Hamid H."/>
            <person name="Hawkins E.S."/>
            <person name="Hirani K."/>
            <person name="Hogues M.E."/>
            <person name="Hollins B."/>
            <person name="Hsiao C.-H."/>
            <person name="Jabil R."/>
            <person name="James M.L."/>
            <person name="Jhangiani S.N."/>
            <person name="Johnson B."/>
            <person name="Johnson Q."/>
            <person name="Joshi V."/>
            <person name="Kalu J.B."/>
            <person name="Kam C."/>
            <person name="Kashfia A."/>
            <person name="Keebler J."/>
            <person name="Kisamo H."/>
            <person name="Kovar C.L."/>
            <person name="Lago L.A."/>
            <person name="Lai C.-Y."/>
            <person name="Laidlaw J."/>
            <person name="Lara F."/>
            <person name="Le T.-K."/>
            <person name="Lee S.L."/>
            <person name="Legall F.H."/>
            <person name="Lemon S.J."/>
            <person name="Lewis L.R."/>
            <person name="Li B."/>
            <person name="Liu Y."/>
            <person name="Liu Y.-S."/>
            <person name="Lopez J."/>
            <person name="Lozado R.J."/>
            <person name="Lu J."/>
            <person name="Madu R.C."/>
            <person name="Maheshwari M."/>
            <person name="Maheshwari R."/>
            <person name="Malloy K."/>
            <person name="Martinez E."/>
            <person name="Mathew T."/>
            <person name="Mercado I.C."/>
            <person name="Mercado C."/>
            <person name="Meyer B."/>
            <person name="Montgomery K."/>
            <person name="Morgan M.B."/>
            <person name="Munidasa M."/>
            <person name="Nazareth L.V."/>
            <person name="Nelson J."/>
            <person name="Ng B.M."/>
            <person name="Nguyen N.B."/>
            <person name="Nguyen P.Q."/>
            <person name="Nguyen T."/>
            <person name="Obregon M."/>
            <person name="Okwuonu G.O."/>
            <person name="Onwere C.G."/>
            <person name="Orozco G."/>
            <person name="Parra A."/>
            <person name="Patel S."/>
            <person name="Patil S."/>
            <person name="Perez A."/>
            <person name="Perez Y."/>
            <person name="Pham C."/>
            <person name="Primus E.L."/>
            <person name="Pu L.-L."/>
            <person name="Puazo M."/>
            <person name="Qin X."/>
            <person name="Quiroz J.B."/>
            <person name="Reese J."/>
            <person name="Richards S."/>
            <person name="Rives C.M."/>
            <person name="Robberts R."/>
            <person name="Ruiz S.J."/>
            <person name="Ruiz M.J."/>
            <person name="Santibanez J."/>
            <person name="Schneider B.W."/>
            <person name="Sisson I."/>
            <person name="Smith M."/>
            <person name="Sodergren E."/>
            <person name="Song X.-Z."/>
            <person name="Song B.B."/>
            <person name="Summersgill H."/>
            <person name="Thelus R."/>
            <person name="Thornton R.D."/>
            <person name="Trejos Z.Y."/>
            <person name="Usmani K."/>
            <person name="Vattathil S."/>
            <person name="Villasana D."/>
            <person name="Walker D.L."/>
            <person name="Wang S."/>
            <person name="Wang K."/>
            <person name="White C.S."/>
            <person name="Williams A.C."/>
            <person name="Williamson J."/>
            <person name="Wilson K."/>
            <person name="Woghiren I.O."/>
            <person name="Woodworth J.R."/>
            <person name="Worley K.C."/>
            <person name="Wright R.A."/>
            <person name="Wu W."/>
            <person name="Young L."/>
            <person name="Zhang L."/>
            <person name="Zhang J."/>
            <person name="Zhu Y."/>
            <person name="Muzny D.M."/>
            <person name="Weinstock G."/>
            <person name="Gibbs R.A."/>
        </authorList>
    </citation>
    <scope>NUCLEOTIDE SEQUENCE [LARGE SCALE GENOMIC DNA]</scope>
    <source>
        <strain evidence="12">LSR1</strain>
    </source>
</reference>
<dbReference type="PANTHER" id="PTHR48169:SF7">
    <property type="entry name" value="CASPASE 10"/>
    <property type="match status" value="1"/>
</dbReference>
<dbReference type="EnsemblMetazoa" id="XM_029489109.1">
    <property type="protein sequence ID" value="XP_029344969.1"/>
    <property type="gene ID" value="LOC100161906"/>
</dbReference>
<dbReference type="InterPro" id="IPR002138">
    <property type="entry name" value="Pept_C14_p10"/>
</dbReference>
<dbReference type="InterPro" id="IPR001309">
    <property type="entry name" value="Pept_C14_p20"/>
</dbReference>
<name>A0A8R2JRJ2_ACYPI</name>
<dbReference type="AlphaFoldDB" id="A0A8R2JRJ2"/>
<feature type="region of interest" description="Disordered" evidence="8">
    <location>
        <begin position="157"/>
        <end position="183"/>
    </location>
</feature>
<dbReference type="GO" id="GO:0004197">
    <property type="term" value="F:cysteine-type endopeptidase activity"/>
    <property type="evidence" value="ECO:0007669"/>
    <property type="project" value="InterPro"/>
</dbReference>
<sequence>MNLFKKKKIIIMDSPQEENVSLDFGSTIKEEEYLLSVSTGFYEEEFDDDEVFLDDSQSIDMESLSEIPSRVRRTSDVIDCVGETMSPAHIKRHSFPSASGEVLYSSTSQATKITDLNRSKRAELTIESLDQGYSSPGTRSSSGRSFKGTWFRFSNSNDPDSVDARPTQKLDEQQTSNSNRRSVQEVVMPVTKDATCYNMDHEYRGIAVIINNDVFDSHSLAQRQGSWKDVEELEKMFYRLDFNVMVWNNLYHEELAHNLNELAKADHSQNDCLAIVVLTHGVSQSFVYAKDNPYPVEFLWNSFTADKCHTLAGKPKLFFVQACRGERLDPGITLRKETVTEVDSSTASYKIPKHADFLITFSTYDGYYSFRHPENGTWFIQSLCSEMNKHDHSNSDLLGIMTRVSRRVALDHESYNPDEPWLHKQKQIPTIHSMLIRDVFFKPKNKPPSEPIVLRNLSN</sequence>
<dbReference type="CDD" id="cd00032">
    <property type="entry name" value="CASc"/>
    <property type="match status" value="1"/>
</dbReference>
<dbReference type="InterPro" id="IPR029030">
    <property type="entry name" value="Caspase-like_dom_sf"/>
</dbReference>
<evidence type="ECO:0000256" key="2">
    <source>
        <dbReference type="ARBA" id="ARBA00022670"/>
    </source>
</evidence>